<evidence type="ECO:0000256" key="8">
    <source>
        <dbReference type="ARBA" id="ARBA00048679"/>
    </source>
</evidence>
<evidence type="ECO:0000256" key="3">
    <source>
        <dbReference type="ARBA" id="ARBA00022679"/>
    </source>
</evidence>
<comment type="catalytic activity">
    <reaction evidence="8">
        <text>L-seryl-[protein] + ATP = O-phospho-L-seryl-[protein] + ADP + H(+)</text>
        <dbReference type="Rhea" id="RHEA:17989"/>
        <dbReference type="Rhea" id="RHEA-COMP:9863"/>
        <dbReference type="Rhea" id="RHEA-COMP:11604"/>
        <dbReference type="ChEBI" id="CHEBI:15378"/>
        <dbReference type="ChEBI" id="CHEBI:29999"/>
        <dbReference type="ChEBI" id="CHEBI:30616"/>
        <dbReference type="ChEBI" id="CHEBI:83421"/>
        <dbReference type="ChEBI" id="CHEBI:456216"/>
        <dbReference type="EC" id="2.7.11.1"/>
    </reaction>
</comment>
<keyword evidence="2" id="KW-0723">Serine/threonine-protein kinase</keyword>
<dbReference type="Gene3D" id="1.10.510.10">
    <property type="entry name" value="Transferase(Phosphotransferase) domain 1"/>
    <property type="match status" value="1"/>
</dbReference>
<evidence type="ECO:0000256" key="2">
    <source>
        <dbReference type="ARBA" id="ARBA00022527"/>
    </source>
</evidence>
<organism evidence="9 10">
    <name type="scientific">Canna indica</name>
    <name type="common">Indian-shot</name>
    <dbReference type="NCBI Taxonomy" id="4628"/>
    <lineage>
        <taxon>Eukaryota</taxon>
        <taxon>Viridiplantae</taxon>
        <taxon>Streptophyta</taxon>
        <taxon>Embryophyta</taxon>
        <taxon>Tracheophyta</taxon>
        <taxon>Spermatophyta</taxon>
        <taxon>Magnoliopsida</taxon>
        <taxon>Liliopsida</taxon>
        <taxon>Zingiberales</taxon>
        <taxon>Cannaceae</taxon>
        <taxon>Canna</taxon>
    </lineage>
</organism>
<reference evidence="9 10" key="1">
    <citation type="submission" date="2023-10" db="EMBL/GenBank/DDBJ databases">
        <title>Chromosome-scale genome assembly provides insights into flower coloration mechanisms of Canna indica.</title>
        <authorList>
            <person name="Li C."/>
        </authorList>
    </citation>
    <scope>NUCLEOTIDE SEQUENCE [LARGE SCALE GENOMIC DNA]</scope>
    <source>
        <tissue evidence="9">Flower</tissue>
    </source>
</reference>
<keyword evidence="5 9" id="KW-0418">Kinase</keyword>
<proteinExistence type="predicted"/>
<gene>
    <name evidence="9" type="ORF">Cni_G22150</name>
</gene>
<dbReference type="Proteomes" id="UP001327560">
    <property type="component" value="Chromosome 7"/>
</dbReference>
<evidence type="ECO:0000256" key="1">
    <source>
        <dbReference type="ARBA" id="ARBA00012513"/>
    </source>
</evidence>
<comment type="catalytic activity">
    <reaction evidence="7">
        <text>L-threonyl-[protein] + ATP = O-phospho-L-threonyl-[protein] + ADP + H(+)</text>
        <dbReference type="Rhea" id="RHEA:46608"/>
        <dbReference type="Rhea" id="RHEA-COMP:11060"/>
        <dbReference type="Rhea" id="RHEA-COMP:11605"/>
        <dbReference type="ChEBI" id="CHEBI:15378"/>
        <dbReference type="ChEBI" id="CHEBI:30013"/>
        <dbReference type="ChEBI" id="CHEBI:30616"/>
        <dbReference type="ChEBI" id="CHEBI:61977"/>
        <dbReference type="ChEBI" id="CHEBI:456216"/>
        <dbReference type="EC" id="2.7.11.1"/>
    </reaction>
</comment>
<keyword evidence="6" id="KW-0067">ATP-binding</keyword>
<evidence type="ECO:0000256" key="4">
    <source>
        <dbReference type="ARBA" id="ARBA00022741"/>
    </source>
</evidence>
<evidence type="ECO:0000256" key="7">
    <source>
        <dbReference type="ARBA" id="ARBA00047899"/>
    </source>
</evidence>
<dbReference type="EC" id="2.7.11.1" evidence="1"/>
<keyword evidence="4" id="KW-0547">Nucleotide-binding</keyword>
<evidence type="ECO:0000256" key="6">
    <source>
        <dbReference type="ARBA" id="ARBA00022840"/>
    </source>
</evidence>
<keyword evidence="3" id="KW-0808">Transferase</keyword>
<dbReference type="PANTHER" id="PTHR45637">
    <property type="entry name" value="FLIPPASE KINASE 1-RELATED"/>
    <property type="match status" value="1"/>
</dbReference>
<sequence>MSYGRTPFKGRNRKETFRNMLSRSPEFAGNRCALTDLIECLLAKDPARRLGSAAMMWLSGHELSEKTCVSRS</sequence>
<evidence type="ECO:0000313" key="9">
    <source>
        <dbReference type="EMBL" id="WOL13380.1"/>
    </source>
</evidence>
<evidence type="ECO:0000256" key="5">
    <source>
        <dbReference type="ARBA" id="ARBA00022777"/>
    </source>
</evidence>
<dbReference type="InterPro" id="IPR011009">
    <property type="entry name" value="Kinase-like_dom_sf"/>
</dbReference>
<name>A0AAQ3QME0_9LILI</name>
<keyword evidence="10" id="KW-1185">Reference proteome</keyword>
<dbReference type="AlphaFoldDB" id="A0AAQ3QME0"/>
<dbReference type="SUPFAM" id="SSF56112">
    <property type="entry name" value="Protein kinase-like (PK-like)"/>
    <property type="match status" value="1"/>
</dbReference>
<evidence type="ECO:0000313" key="10">
    <source>
        <dbReference type="Proteomes" id="UP001327560"/>
    </source>
</evidence>
<dbReference type="GO" id="GO:0004674">
    <property type="term" value="F:protein serine/threonine kinase activity"/>
    <property type="evidence" value="ECO:0007669"/>
    <property type="project" value="UniProtKB-KW"/>
</dbReference>
<protein>
    <recommendedName>
        <fullName evidence="1">non-specific serine/threonine protein kinase</fullName>
        <ecNumber evidence="1">2.7.11.1</ecNumber>
    </recommendedName>
</protein>
<dbReference type="GO" id="GO:0005524">
    <property type="term" value="F:ATP binding"/>
    <property type="evidence" value="ECO:0007669"/>
    <property type="project" value="UniProtKB-KW"/>
</dbReference>
<dbReference type="EMBL" id="CP136896">
    <property type="protein sequence ID" value="WOL13380.1"/>
    <property type="molecule type" value="Genomic_DNA"/>
</dbReference>
<accession>A0AAQ3QME0</accession>